<dbReference type="OMA" id="VACTYDF"/>
<reference evidence="2 3" key="1">
    <citation type="submission" date="2016-10" db="EMBL/GenBank/DDBJ databases">
        <title>Genome sequence of the basidiomycete white-rot fungus Trametes pubescens.</title>
        <authorList>
            <person name="Makela M.R."/>
            <person name="Granchi Z."/>
            <person name="Peng M."/>
            <person name="De Vries R.P."/>
            <person name="Grigoriev I."/>
            <person name="Riley R."/>
            <person name="Hilden K."/>
        </authorList>
    </citation>
    <scope>NUCLEOTIDE SEQUENCE [LARGE SCALE GENOMIC DNA]</scope>
    <source>
        <strain evidence="2 3">FBCC735</strain>
    </source>
</reference>
<gene>
    <name evidence="2" type="ORF">TRAPUB_5718</name>
</gene>
<dbReference type="InterPro" id="IPR039254">
    <property type="entry name" value="Rds1"/>
</dbReference>
<keyword evidence="1" id="KW-0732">Signal</keyword>
<feature type="chain" id="PRO_5012634834" evidence="1">
    <location>
        <begin position="21"/>
        <end position="304"/>
    </location>
</feature>
<comment type="caution">
    <text evidence="2">The sequence shown here is derived from an EMBL/GenBank/DDBJ whole genome shotgun (WGS) entry which is preliminary data.</text>
</comment>
<feature type="signal peptide" evidence="1">
    <location>
        <begin position="1"/>
        <end position="20"/>
    </location>
</feature>
<dbReference type="PANTHER" id="PTHR38705:SF1">
    <property type="entry name" value="PROTEIN RDS1"/>
    <property type="match status" value="1"/>
</dbReference>
<evidence type="ECO:0000313" key="2">
    <source>
        <dbReference type="EMBL" id="OJT03690.1"/>
    </source>
</evidence>
<name>A0A1M2V7U6_TRAPU</name>
<protein>
    <submittedName>
        <fullName evidence="2">Protein rds1</fullName>
    </submittedName>
</protein>
<sequence>MFPKTALLALVGAAATMVSAQTGAFTAKQLVQFSLNVENLESAFLAGGLATYSAADFTAAGFTTAIRGRFQQIADSEALHVTYLTKAIGTDDAPVACTYDFTDAYTDVTSFVNLAQKIESIGASAYLGLAGALNATTLKEDQTTLVLSAGGSIAAAKARQAGWITSTVQGKQPWDGAFETPLTPSAAWSVLDTYVTDCPDANPDLPLKSLPTLSVSNAAPSAGDTITLGVTLKSAAAKRYAIWIDGLRSVYSEITNGKTVVPSGLSGTVYVGVVPSKDAADVENYVTGFAVVDFPFGPTARNVL</sequence>
<proteinExistence type="predicted"/>
<dbReference type="Pfam" id="PF13668">
    <property type="entry name" value="Ferritin_2"/>
    <property type="match status" value="1"/>
</dbReference>
<accession>A0A1M2V7U6</accession>
<dbReference type="EMBL" id="MNAD01001602">
    <property type="protein sequence ID" value="OJT03690.1"/>
    <property type="molecule type" value="Genomic_DNA"/>
</dbReference>
<keyword evidence="3" id="KW-1185">Reference proteome</keyword>
<dbReference type="AlphaFoldDB" id="A0A1M2V7U6"/>
<dbReference type="STRING" id="154538.A0A1M2V7U6"/>
<evidence type="ECO:0000256" key="1">
    <source>
        <dbReference type="SAM" id="SignalP"/>
    </source>
</evidence>
<dbReference type="PANTHER" id="PTHR38705">
    <property type="entry name" value="PROTEIN RDS1"/>
    <property type="match status" value="1"/>
</dbReference>
<evidence type="ECO:0000313" key="3">
    <source>
        <dbReference type="Proteomes" id="UP000184267"/>
    </source>
</evidence>
<dbReference type="Proteomes" id="UP000184267">
    <property type="component" value="Unassembled WGS sequence"/>
</dbReference>
<organism evidence="2 3">
    <name type="scientific">Trametes pubescens</name>
    <name type="common">White-rot fungus</name>
    <dbReference type="NCBI Taxonomy" id="154538"/>
    <lineage>
        <taxon>Eukaryota</taxon>
        <taxon>Fungi</taxon>
        <taxon>Dikarya</taxon>
        <taxon>Basidiomycota</taxon>
        <taxon>Agaricomycotina</taxon>
        <taxon>Agaricomycetes</taxon>
        <taxon>Polyporales</taxon>
        <taxon>Polyporaceae</taxon>
        <taxon>Trametes</taxon>
    </lineage>
</organism>
<dbReference type="OrthoDB" id="1001765at2759"/>